<evidence type="ECO:0000259" key="12">
    <source>
        <dbReference type="Pfam" id="PF07715"/>
    </source>
</evidence>
<dbReference type="Pfam" id="PF00593">
    <property type="entry name" value="TonB_dep_Rec_b-barrel"/>
    <property type="match status" value="1"/>
</dbReference>
<keyword evidence="3 8" id="KW-1134">Transmembrane beta strand</keyword>
<evidence type="ECO:0000313" key="14">
    <source>
        <dbReference type="Proteomes" id="UP000192678"/>
    </source>
</evidence>
<dbReference type="InterPro" id="IPR008969">
    <property type="entry name" value="CarboxyPept-like_regulatory"/>
</dbReference>
<evidence type="ECO:0000256" key="3">
    <source>
        <dbReference type="ARBA" id="ARBA00022452"/>
    </source>
</evidence>
<dbReference type="STRING" id="475255.SAMN04488101_101381"/>
<dbReference type="InterPro" id="IPR012910">
    <property type="entry name" value="Plug_dom"/>
</dbReference>
<comment type="similarity">
    <text evidence="8 9">Belongs to the TonB-dependent receptor family.</text>
</comment>
<evidence type="ECO:0000313" key="13">
    <source>
        <dbReference type="EMBL" id="SMC57723.1"/>
    </source>
</evidence>
<dbReference type="AlphaFoldDB" id="A0A1W2AAV7"/>
<feature type="domain" description="TonB-dependent receptor plug" evidence="12">
    <location>
        <begin position="143"/>
        <end position="261"/>
    </location>
</feature>
<dbReference type="NCBIfam" id="TIGR04056">
    <property type="entry name" value="OMP_RagA_SusC"/>
    <property type="match status" value="1"/>
</dbReference>
<dbReference type="SUPFAM" id="SSF56935">
    <property type="entry name" value="Porins"/>
    <property type="match status" value="1"/>
</dbReference>
<comment type="subcellular location">
    <subcellularLocation>
        <location evidence="1 8">Cell outer membrane</location>
        <topology evidence="1 8">Multi-pass membrane protein</topology>
    </subcellularLocation>
</comment>
<evidence type="ECO:0000256" key="1">
    <source>
        <dbReference type="ARBA" id="ARBA00004571"/>
    </source>
</evidence>
<evidence type="ECO:0000256" key="9">
    <source>
        <dbReference type="RuleBase" id="RU003357"/>
    </source>
</evidence>
<dbReference type="Gene3D" id="2.60.40.1120">
    <property type="entry name" value="Carboxypeptidase-like, regulatory domain"/>
    <property type="match status" value="1"/>
</dbReference>
<feature type="chain" id="PRO_5010721692" evidence="10">
    <location>
        <begin position="32"/>
        <end position="1104"/>
    </location>
</feature>
<keyword evidence="2 8" id="KW-0813">Transport</keyword>
<evidence type="ECO:0000256" key="6">
    <source>
        <dbReference type="ARBA" id="ARBA00023136"/>
    </source>
</evidence>
<keyword evidence="14" id="KW-1185">Reference proteome</keyword>
<dbReference type="SUPFAM" id="SSF49464">
    <property type="entry name" value="Carboxypeptidase regulatory domain-like"/>
    <property type="match status" value="1"/>
</dbReference>
<evidence type="ECO:0000256" key="10">
    <source>
        <dbReference type="SAM" id="SignalP"/>
    </source>
</evidence>
<keyword evidence="6 8" id="KW-0472">Membrane</keyword>
<dbReference type="InterPro" id="IPR037066">
    <property type="entry name" value="Plug_dom_sf"/>
</dbReference>
<dbReference type="InterPro" id="IPR023996">
    <property type="entry name" value="TonB-dep_OMP_SusC/RagA"/>
</dbReference>
<dbReference type="RefSeq" id="WP_084286959.1">
    <property type="nucleotide sequence ID" value="NZ_FWYB01000001.1"/>
</dbReference>
<dbReference type="Gene3D" id="2.170.130.10">
    <property type="entry name" value="TonB-dependent receptor, plug domain"/>
    <property type="match status" value="1"/>
</dbReference>
<evidence type="ECO:0000259" key="11">
    <source>
        <dbReference type="Pfam" id="PF00593"/>
    </source>
</evidence>
<dbReference type="InterPro" id="IPR023997">
    <property type="entry name" value="TonB-dep_OMP_SusC/RagA_CS"/>
</dbReference>
<dbReference type="Pfam" id="PF07715">
    <property type="entry name" value="Plug"/>
    <property type="match status" value="1"/>
</dbReference>
<dbReference type="OrthoDB" id="9768177at2"/>
<dbReference type="InterPro" id="IPR039426">
    <property type="entry name" value="TonB-dep_rcpt-like"/>
</dbReference>
<dbReference type="Gene3D" id="2.40.170.20">
    <property type="entry name" value="TonB-dependent receptor, beta-barrel domain"/>
    <property type="match status" value="1"/>
</dbReference>
<dbReference type="InterPro" id="IPR000531">
    <property type="entry name" value="Beta-barrel_TonB"/>
</dbReference>
<keyword evidence="7 8" id="KW-0998">Cell outer membrane</keyword>
<evidence type="ECO:0000256" key="2">
    <source>
        <dbReference type="ARBA" id="ARBA00022448"/>
    </source>
</evidence>
<accession>A0A1W2AAV7</accession>
<keyword evidence="5 9" id="KW-0798">TonB box</keyword>
<keyword evidence="10" id="KW-0732">Signal</keyword>
<dbReference type="Pfam" id="PF13620">
    <property type="entry name" value="CarboxypepD_reg"/>
    <property type="match status" value="1"/>
</dbReference>
<dbReference type="PROSITE" id="PS52016">
    <property type="entry name" value="TONB_DEPENDENT_REC_3"/>
    <property type="match status" value="1"/>
</dbReference>
<proteinExistence type="inferred from homology"/>
<feature type="domain" description="TonB-dependent receptor-like beta-barrel" evidence="11">
    <location>
        <begin position="477"/>
        <end position="841"/>
    </location>
</feature>
<keyword evidence="4 8" id="KW-0812">Transmembrane</keyword>
<gene>
    <name evidence="13" type="ORF">SAMN04488101_101381</name>
</gene>
<dbReference type="NCBIfam" id="TIGR04057">
    <property type="entry name" value="SusC_RagA_signa"/>
    <property type="match status" value="1"/>
</dbReference>
<dbReference type="InterPro" id="IPR036942">
    <property type="entry name" value="Beta-barrel_TonB_sf"/>
</dbReference>
<evidence type="ECO:0000256" key="7">
    <source>
        <dbReference type="ARBA" id="ARBA00023237"/>
    </source>
</evidence>
<evidence type="ECO:0000256" key="4">
    <source>
        <dbReference type="ARBA" id="ARBA00022692"/>
    </source>
</evidence>
<name>A0A1W2AAV7_9SPHI</name>
<sequence length="1104" mass="120230">MDQLLLKTRPIYYSIILCCCFLLLCNSTAFAQTGATATGIVKDATGVLLPGVSVRIENKATNFRAGTSTNAQGMFSIGGIPAGKDYIITFTSVGYKSKVIDGYTISLTDKLSIAVVLDEDAAALGEVVVTALGIKRNKKALGYTIAELKGNELTQGAEANVANALSGKVSGVQVSRASSGAGGSSKVIIRGNNSLIGNSQPLYVVDGVPIDNQNVGAASSTGGTDYGDGISNINPDDIQSISVLKGPNAAALYGQRGSNGVILITTKSGTSGKGMNIQFNSDFSLGNALVAPDFQNEYAQGLNGNFTHLRRTDGSIITMAQAIAGGITGTPKMSAGRDRLTRSSWGPKMEGQSYEDQWGNLLTLTPQPDTYSAFFQTEKQYVNNISVEGGNEKVNYRLSYANTYIDGYVPTNVINRNNFNLRTQAKITDKFNLDAKLNYIMQDGTNRPTLSDASDNPAYLLISQPRSIPMDIMSQYKWTANDVAKQLGYTNVFAGLEKTYATNSSTANPYWTINETRNTDRRDRVIGLLRLSYDFMPWLKLTATGGTDFYTDQRLRYRAVNTYQSLNRKGDMSETVIRVREDNYDALLNSNFKLENGLGFTLNVGASHLSRYLRQTGNSGSQFVVPNLYVINNTLTNSYIFGLTESEINSVYSSGQVSYKDYLYLDLSARNDWSSTLSKENNSFFYPSVSASFIASEALNFKSNVIRYLKLRGSWAQAGSSGNPYQLTGTYSLDQFTHGGVPLGSFTSIIPDKNLTNELTTSIEFGSDLELWSGRVGLGFTVYQASTKDQILDVPISPSSLFTVMRINAGEIRNRGIEVSLNATPIKTASGFTWKTTFNFNKNENKVLSLHPGVETFLLGSDRGINVVAEVGKPFGQLIGTQFAWLKDENGNRLIDPNTGLPLTTTSRVQETIGNAQPDWLGGFFNSFTYKGITLNALIDIRQGGMIFSQSNREEIIYGTSNKTVAGRDGSYLAKGVVAQKNPDGSWSGTGVANTKTVKAQDYWNVVASDKEVMVSEEMLNDGSYIAMRELSMRYQIPVKYLPTSKIRNATVGVYGRNLFYFQRKTDGFSPESASFNTSNSSIGIESTSLPMLRNIGFNLSIGF</sequence>
<feature type="signal peptide" evidence="10">
    <location>
        <begin position="1"/>
        <end position="31"/>
    </location>
</feature>
<protein>
    <submittedName>
        <fullName evidence="13">TonB-linked outer membrane protein, SusC/RagA family</fullName>
    </submittedName>
</protein>
<organism evidence="13 14">
    <name type="scientific">Pedobacter nyackensis</name>
    <dbReference type="NCBI Taxonomy" id="475255"/>
    <lineage>
        <taxon>Bacteria</taxon>
        <taxon>Pseudomonadati</taxon>
        <taxon>Bacteroidota</taxon>
        <taxon>Sphingobacteriia</taxon>
        <taxon>Sphingobacteriales</taxon>
        <taxon>Sphingobacteriaceae</taxon>
        <taxon>Pedobacter</taxon>
    </lineage>
</organism>
<reference evidence="13 14" key="1">
    <citation type="submission" date="2017-04" db="EMBL/GenBank/DDBJ databases">
        <authorList>
            <person name="Afonso C.L."/>
            <person name="Miller P.J."/>
            <person name="Scott M.A."/>
            <person name="Spackman E."/>
            <person name="Goraichik I."/>
            <person name="Dimitrov K.M."/>
            <person name="Suarez D.L."/>
            <person name="Swayne D.E."/>
        </authorList>
    </citation>
    <scope>NUCLEOTIDE SEQUENCE [LARGE SCALE GENOMIC DNA]</scope>
    <source>
        <strain evidence="13 14">DSM 19625</strain>
    </source>
</reference>
<evidence type="ECO:0000256" key="8">
    <source>
        <dbReference type="PROSITE-ProRule" id="PRU01360"/>
    </source>
</evidence>
<evidence type="ECO:0000256" key="5">
    <source>
        <dbReference type="ARBA" id="ARBA00023077"/>
    </source>
</evidence>
<dbReference type="Proteomes" id="UP000192678">
    <property type="component" value="Unassembled WGS sequence"/>
</dbReference>
<dbReference type="GO" id="GO:0009279">
    <property type="term" value="C:cell outer membrane"/>
    <property type="evidence" value="ECO:0007669"/>
    <property type="project" value="UniProtKB-SubCell"/>
</dbReference>
<dbReference type="EMBL" id="FWYB01000001">
    <property type="protein sequence ID" value="SMC57723.1"/>
    <property type="molecule type" value="Genomic_DNA"/>
</dbReference>